<dbReference type="PROSITE" id="PS50287">
    <property type="entry name" value="SRCR_2"/>
    <property type="match status" value="1"/>
</dbReference>
<dbReference type="AlphaFoldDB" id="A0AA35SQC1"/>
<dbReference type="EMBL" id="CASHTH010002723">
    <property type="protein sequence ID" value="CAI8034305.1"/>
    <property type="molecule type" value="Genomic_DNA"/>
</dbReference>
<sequence>MLCYNKQRPSVTLSLGEIICRQTQGLFLSSVSRGEHPAGFSGRAFYNGTIHCKGNETRLSECSVNISPAGWCPGMYTMITCTMGVPDLVPDLTRFRNSLVSRRYV</sequence>
<accession>A0AA35SQC1</accession>
<feature type="domain" description="SRCR" evidence="3">
    <location>
        <begin position="1"/>
        <end position="82"/>
    </location>
</feature>
<evidence type="ECO:0000256" key="2">
    <source>
        <dbReference type="PROSITE-ProRule" id="PRU00196"/>
    </source>
</evidence>
<comment type="caution">
    <text evidence="2">Lacks conserved residue(s) required for the propagation of feature annotation.</text>
</comment>
<evidence type="ECO:0000313" key="4">
    <source>
        <dbReference type="EMBL" id="CAI8034305.1"/>
    </source>
</evidence>
<dbReference type="InterPro" id="IPR001190">
    <property type="entry name" value="SRCR"/>
</dbReference>
<evidence type="ECO:0000259" key="3">
    <source>
        <dbReference type="PROSITE" id="PS50287"/>
    </source>
</evidence>
<dbReference type="InterPro" id="IPR036772">
    <property type="entry name" value="SRCR-like_dom_sf"/>
</dbReference>
<organism evidence="4 5">
    <name type="scientific">Geodia barretti</name>
    <name type="common">Barrett's horny sponge</name>
    <dbReference type="NCBI Taxonomy" id="519541"/>
    <lineage>
        <taxon>Eukaryota</taxon>
        <taxon>Metazoa</taxon>
        <taxon>Porifera</taxon>
        <taxon>Demospongiae</taxon>
        <taxon>Heteroscleromorpha</taxon>
        <taxon>Tetractinellida</taxon>
        <taxon>Astrophorina</taxon>
        <taxon>Geodiidae</taxon>
        <taxon>Geodia</taxon>
    </lineage>
</organism>
<reference evidence="4" key="1">
    <citation type="submission" date="2023-03" db="EMBL/GenBank/DDBJ databases">
        <authorList>
            <person name="Steffen K."/>
            <person name="Cardenas P."/>
        </authorList>
    </citation>
    <scope>NUCLEOTIDE SEQUENCE</scope>
</reference>
<dbReference type="GO" id="GO:0016020">
    <property type="term" value="C:membrane"/>
    <property type="evidence" value="ECO:0007669"/>
    <property type="project" value="InterPro"/>
</dbReference>
<evidence type="ECO:0000313" key="5">
    <source>
        <dbReference type="Proteomes" id="UP001174909"/>
    </source>
</evidence>
<feature type="disulfide bond" evidence="2">
    <location>
        <begin position="20"/>
        <end position="81"/>
    </location>
</feature>
<name>A0AA35SQC1_GEOBA</name>
<proteinExistence type="predicted"/>
<dbReference type="Proteomes" id="UP001174909">
    <property type="component" value="Unassembled WGS sequence"/>
</dbReference>
<keyword evidence="1 2" id="KW-1015">Disulfide bond</keyword>
<evidence type="ECO:0000256" key="1">
    <source>
        <dbReference type="ARBA" id="ARBA00023157"/>
    </source>
</evidence>
<comment type="caution">
    <text evidence="4">The sequence shown here is derived from an EMBL/GenBank/DDBJ whole genome shotgun (WGS) entry which is preliminary data.</text>
</comment>
<keyword evidence="5" id="KW-1185">Reference proteome</keyword>
<protein>
    <recommendedName>
        <fullName evidence="3">SRCR domain-containing protein</fullName>
    </recommendedName>
</protein>
<gene>
    <name evidence="4" type="ORF">GBAR_LOCUS19328</name>
</gene>
<feature type="non-terminal residue" evidence="4">
    <location>
        <position position="105"/>
    </location>
</feature>
<feature type="disulfide bond" evidence="2">
    <location>
        <begin position="52"/>
        <end position="62"/>
    </location>
</feature>
<dbReference type="SUPFAM" id="SSF56487">
    <property type="entry name" value="SRCR-like"/>
    <property type="match status" value="1"/>
</dbReference>